<dbReference type="PANTHER" id="PTHR13348">
    <property type="entry name" value="RIBONUCLEASE P SUBUNIT P29"/>
    <property type="match status" value="1"/>
</dbReference>
<dbReference type="GO" id="GO:0030677">
    <property type="term" value="C:ribonuclease P complex"/>
    <property type="evidence" value="ECO:0007669"/>
    <property type="project" value="InterPro"/>
</dbReference>
<sequence>MDIYSQVPEYVKKTKILDKPIPLNQYTKNFAKDYVLSNLPQNTNKESAYSSKVERKVLVIEKDKFSDSVSSKKRKLPKQVKSISSRKQKDLKIYDLAPANANYSSFEPLNKLWEEYMGRLLSGSDAGKASQSVLKADYHGILKSRCHSFVGKAGLVVMETKNTLKMITQDNKFVTIPKSNSVFEMKTNGFVFTLFGNQLMYRASERATKKFKPKPFLDL</sequence>
<dbReference type="Proteomes" id="UP000245591">
    <property type="component" value="Unassembled WGS sequence"/>
</dbReference>
<comment type="similarity">
    <text evidence="2">Belongs to the eukaryotic/archaeal RNase P protein component 1 family.</text>
</comment>
<name>A0A2U1J0B5_SMIAN</name>
<gene>
    <name evidence="4" type="ORF">BB558_005480</name>
</gene>
<keyword evidence="3" id="KW-0539">Nucleus</keyword>
<evidence type="ECO:0000313" key="5">
    <source>
        <dbReference type="Proteomes" id="UP000245591"/>
    </source>
</evidence>
<dbReference type="PIRSF" id="PIRSF027081">
    <property type="entry name" value="RNase_P/MRP_p29_subunit"/>
    <property type="match status" value="1"/>
</dbReference>
<comment type="caution">
    <text evidence="4">The sequence shown here is derived from an EMBL/GenBank/DDBJ whole genome shotgun (WGS) entry which is preliminary data.</text>
</comment>
<dbReference type="EMBL" id="MBFU01000541">
    <property type="protein sequence ID" value="PVZ98504.1"/>
    <property type="molecule type" value="Genomic_DNA"/>
</dbReference>
<dbReference type="AlphaFoldDB" id="A0A2U1J0B5"/>
<dbReference type="InterPro" id="IPR036980">
    <property type="entry name" value="RNase_P/MRP_Rpp29_sf"/>
</dbReference>
<evidence type="ECO:0000256" key="1">
    <source>
        <dbReference type="ARBA" id="ARBA00004123"/>
    </source>
</evidence>
<dbReference type="GO" id="GO:0006364">
    <property type="term" value="P:rRNA processing"/>
    <property type="evidence" value="ECO:0007669"/>
    <property type="project" value="TreeGrafter"/>
</dbReference>
<comment type="subcellular location">
    <subcellularLocation>
        <location evidence="1">Nucleus</location>
    </subcellularLocation>
</comment>
<dbReference type="SMART" id="SM00538">
    <property type="entry name" value="POP4"/>
    <property type="match status" value="1"/>
</dbReference>
<protein>
    <recommendedName>
        <fullName evidence="3">Ribonuclease P protein subunit</fullName>
    </recommendedName>
</protein>
<keyword evidence="3" id="KW-0819">tRNA processing</keyword>
<dbReference type="GO" id="GO:0001682">
    <property type="term" value="P:tRNA 5'-leader removal"/>
    <property type="evidence" value="ECO:0007669"/>
    <property type="project" value="InterPro"/>
</dbReference>
<dbReference type="Pfam" id="PF01868">
    <property type="entry name" value="RNase_P-MRP_p29"/>
    <property type="match status" value="1"/>
</dbReference>
<proteinExistence type="inferred from homology"/>
<dbReference type="PANTHER" id="PTHR13348:SF0">
    <property type="entry name" value="RIBONUCLEASE P PROTEIN SUBUNIT P29"/>
    <property type="match status" value="1"/>
</dbReference>
<dbReference type="GO" id="GO:0033204">
    <property type="term" value="F:ribonuclease P RNA binding"/>
    <property type="evidence" value="ECO:0007669"/>
    <property type="project" value="InterPro"/>
</dbReference>
<evidence type="ECO:0000313" key="4">
    <source>
        <dbReference type="EMBL" id="PVZ98504.1"/>
    </source>
</evidence>
<dbReference type="GO" id="GO:0005634">
    <property type="term" value="C:nucleus"/>
    <property type="evidence" value="ECO:0007669"/>
    <property type="project" value="UniProtKB-SubCell"/>
</dbReference>
<dbReference type="InterPro" id="IPR016848">
    <property type="entry name" value="RNase_P/MRP_Rpp29-subunit"/>
</dbReference>
<evidence type="ECO:0000256" key="2">
    <source>
        <dbReference type="ARBA" id="ARBA00006181"/>
    </source>
</evidence>
<dbReference type="SUPFAM" id="SSF101744">
    <property type="entry name" value="Rof/RNase P subunit-like"/>
    <property type="match status" value="1"/>
</dbReference>
<reference evidence="4 5" key="1">
    <citation type="journal article" date="2018" name="MBio">
        <title>Comparative Genomics Reveals the Core Gene Toolbox for the Fungus-Insect Symbiosis.</title>
        <authorList>
            <person name="Wang Y."/>
            <person name="Stata M."/>
            <person name="Wang W."/>
            <person name="Stajich J.E."/>
            <person name="White M.M."/>
            <person name="Moncalvo J.M."/>
        </authorList>
    </citation>
    <scope>NUCLEOTIDE SEQUENCE [LARGE SCALE GENOMIC DNA]</scope>
    <source>
        <strain evidence="4 5">AUS-126-30</strain>
    </source>
</reference>
<dbReference type="InterPro" id="IPR023534">
    <property type="entry name" value="Rof/RNase_P-like"/>
</dbReference>
<accession>A0A2U1J0B5</accession>
<evidence type="ECO:0000256" key="3">
    <source>
        <dbReference type="PIRNR" id="PIRNR027081"/>
    </source>
</evidence>
<organism evidence="4 5">
    <name type="scientific">Smittium angustum</name>
    <dbReference type="NCBI Taxonomy" id="133377"/>
    <lineage>
        <taxon>Eukaryota</taxon>
        <taxon>Fungi</taxon>
        <taxon>Fungi incertae sedis</taxon>
        <taxon>Zoopagomycota</taxon>
        <taxon>Kickxellomycotina</taxon>
        <taxon>Harpellomycetes</taxon>
        <taxon>Harpellales</taxon>
        <taxon>Legeriomycetaceae</taxon>
        <taxon>Smittium</taxon>
    </lineage>
</organism>
<dbReference type="GO" id="GO:0000172">
    <property type="term" value="C:ribonuclease MRP complex"/>
    <property type="evidence" value="ECO:0007669"/>
    <property type="project" value="InterPro"/>
</dbReference>
<dbReference type="Gene3D" id="2.30.30.210">
    <property type="entry name" value="Ribonuclease P/MRP, subunit p29"/>
    <property type="match status" value="1"/>
</dbReference>
<dbReference type="InterPro" id="IPR002730">
    <property type="entry name" value="Rpp29/RNP1"/>
</dbReference>
<keyword evidence="5" id="KW-1185">Reference proteome</keyword>